<dbReference type="SUPFAM" id="SSF55031">
    <property type="entry name" value="Bacterial exopeptidase dimerisation domain"/>
    <property type="match status" value="1"/>
</dbReference>
<evidence type="ECO:0000259" key="3">
    <source>
        <dbReference type="Pfam" id="PF07687"/>
    </source>
</evidence>
<dbReference type="InterPro" id="IPR036264">
    <property type="entry name" value="Bact_exopeptidase_dim_dom"/>
</dbReference>
<dbReference type="PANTHER" id="PTHR11014:SF63">
    <property type="entry name" value="METALLOPEPTIDASE, PUTATIVE (AFU_ORTHOLOGUE AFUA_6G09600)-RELATED"/>
    <property type="match status" value="1"/>
</dbReference>
<dbReference type="SUPFAM" id="SSF53187">
    <property type="entry name" value="Zn-dependent exopeptidases"/>
    <property type="match status" value="1"/>
</dbReference>
<feature type="chain" id="PRO_5047136295" evidence="2">
    <location>
        <begin position="21"/>
        <end position="440"/>
    </location>
</feature>
<dbReference type="Gene3D" id="3.30.70.360">
    <property type="match status" value="1"/>
</dbReference>
<keyword evidence="5" id="KW-1185">Reference proteome</keyword>
<keyword evidence="1" id="KW-0378">Hydrolase</keyword>
<organism evidence="4 5">
    <name type="scientific">Novosphingobium mangrovi</name>
    <name type="common">ex Huang et al. 2023</name>
    <dbReference type="NCBI Taxonomy" id="2976432"/>
    <lineage>
        <taxon>Bacteria</taxon>
        <taxon>Pseudomonadati</taxon>
        <taxon>Pseudomonadota</taxon>
        <taxon>Alphaproteobacteria</taxon>
        <taxon>Sphingomonadales</taxon>
        <taxon>Sphingomonadaceae</taxon>
        <taxon>Novosphingobium</taxon>
    </lineage>
</organism>
<feature type="signal peptide" evidence="2">
    <location>
        <begin position="1"/>
        <end position="20"/>
    </location>
</feature>
<dbReference type="PANTHER" id="PTHR11014">
    <property type="entry name" value="PEPTIDASE M20 FAMILY MEMBER"/>
    <property type="match status" value="1"/>
</dbReference>
<protein>
    <submittedName>
        <fullName evidence="4">Amidohydrolase</fullName>
    </submittedName>
</protein>
<evidence type="ECO:0000313" key="4">
    <source>
        <dbReference type="EMBL" id="MCT2401451.1"/>
    </source>
</evidence>
<dbReference type="Pfam" id="PF01546">
    <property type="entry name" value="Peptidase_M20"/>
    <property type="match status" value="1"/>
</dbReference>
<evidence type="ECO:0000313" key="5">
    <source>
        <dbReference type="Proteomes" id="UP001165583"/>
    </source>
</evidence>
<evidence type="ECO:0000256" key="1">
    <source>
        <dbReference type="ARBA" id="ARBA00022801"/>
    </source>
</evidence>
<comment type="caution">
    <text evidence="4">The sequence shown here is derived from an EMBL/GenBank/DDBJ whole genome shotgun (WGS) entry which is preliminary data.</text>
</comment>
<dbReference type="RefSeq" id="WP_260047478.1">
    <property type="nucleotide sequence ID" value="NZ_JANZXA010000014.1"/>
</dbReference>
<name>A0ABT2I9J3_9SPHN</name>
<accession>A0ABT2I9J3</accession>
<gene>
    <name evidence="4" type="ORF">NZK81_18015</name>
</gene>
<dbReference type="EMBL" id="JANZXA010000014">
    <property type="protein sequence ID" value="MCT2401451.1"/>
    <property type="molecule type" value="Genomic_DNA"/>
</dbReference>
<dbReference type="InterPro" id="IPR002933">
    <property type="entry name" value="Peptidase_M20"/>
</dbReference>
<dbReference type="Proteomes" id="UP001165583">
    <property type="component" value="Unassembled WGS sequence"/>
</dbReference>
<dbReference type="InterPro" id="IPR011650">
    <property type="entry name" value="Peptidase_M20_dimer"/>
</dbReference>
<reference evidence="4" key="1">
    <citation type="submission" date="2022-09" db="EMBL/GenBank/DDBJ databases">
        <title>Novosphingobium sp. Nov., a polycyclic aromatic hydrocarbon-degrading bacterium isolated form mangrove sediments in HongKong.</title>
        <authorList>
            <person name="Hu Z."/>
        </authorList>
    </citation>
    <scope>NUCLEOTIDE SEQUENCE</scope>
    <source>
        <strain evidence="4">HK4-1</strain>
    </source>
</reference>
<sequence>MRLRFLLLPALMTIAAPVAAEDTTLNEEVRSRADQVEQKVIAWRRDIHEHPELANREFRTSELVARHLKALKFDEVRRHVAHTGVIGVLKGGKPGPVIALRADMDALPIVERTGLPFASKVKTMRGDHEVGVMHACGHDAHTAMLMGVAEVLSAMREDIAGTILFIFQPAEEGVPDGEEGGSKLILKEGALDGAYRPEVIFGQHIWPGEAGTVFYRPRGQMAAADRLRIKVTGVQSHGSQPWHGVDPVITSAQIMMALQLIPSRQLNVSKAPAVITIGQIEGGTASNIMPESVEMAGTIRTFDPDMREDLLARVKRTVESIAASAGAKAEVDIASYAPVVYNDPDLVKRMEPTLRKAAGDHLQEMGLVMGSEDFAHYMKDIPGLFYFLGVNMPEAERNGPVSDVHSPTFMLNEAALKQGVVTMSMLALEYPSTAQERGNH</sequence>
<dbReference type="Gene3D" id="3.40.630.10">
    <property type="entry name" value="Zn peptidases"/>
    <property type="match status" value="1"/>
</dbReference>
<evidence type="ECO:0000256" key="2">
    <source>
        <dbReference type="SAM" id="SignalP"/>
    </source>
</evidence>
<dbReference type="Pfam" id="PF07687">
    <property type="entry name" value="M20_dimer"/>
    <property type="match status" value="1"/>
</dbReference>
<keyword evidence="2" id="KW-0732">Signal</keyword>
<proteinExistence type="predicted"/>
<dbReference type="InterPro" id="IPR017439">
    <property type="entry name" value="Amidohydrolase"/>
</dbReference>
<feature type="domain" description="Peptidase M20 dimerisation" evidence="3">
    <location>
        <begin position="227"/>
        <end position="322"/>
    </location>
</feature>
<dbReference type="NCBIfam" id="TIGR01891">
    <property type="entry name" value="amidohydrolases"/>
    <property type="match status" value="1"/>
</dbReference>
<dbReference type="PIRSF" id="PIRSF005962">
    <property type="entry name" value="Pept_M20D_amidohydro"/>
    <property type="match status" value="1"/>
</dbReference>